<reference evidence="6" key="1">
    <citation type="submission" date="2025-05" db="UniProtKB">
        <authorList>
            <consortium name="RefSeq"/>
        </authorList>
    </citation>
    <scope>NUCLEOTIDE SEQUENCE [LARGE SCALE GENOMIC DNA]</scope>
</reference>
<accession>A0A6P4BF38</accession>
<dbReference type="Gene3D" id="1.10.10.10">
    <property type="entry name" value="Winged helix-like DNA-binding domain superfamily/Winged helix DNA-binding domain"/>
    <property type="match status" value="1"/>
</dbReference>
<proteinExistence type="predicted"/>
<name>A0A6P4BF38_ZIZJJ</name>
<dbReference type="InterPro" id="IPR032675">
    <property type="entry name" value="LRR_dom_sf"/>
</dbReference>
<dbReference type="SUPFAM" id="SSF52540">
    <property type="entry name" value="P-loop containing nucleoside triphosphate hydrolases"/>
    <property type="match status" value="1"/>
</dbReference>
<evidence type="ECO:0000259" key="3">
    <source>
        <dbReference type="Pfam" id="PF00931"/>
    </source>
</evidence>
<evidence type="ECO:0000256" key="2">
    <source>
        <dbReference type="ARBA" id="ARBA00022821"/>
    </source>
</evidence>
<keyword evidence="1" id="KW-0677">Repeat</keyword>
<dbReference type="Pfam" id="PF23559">
    <property type="entry name" value="WHD_DRP"/>
    <property type="match status" value="1"/>
</dbReference>
<dbReference type="InterPro" id="IPR055414">
    <property type="entry name" value="LRR_R13L4/SHOC2-like"/>
</dbReference>
<feature type="domain" description="NB-ARC" evidence="3">
    <location>
        <begin position="136"/>
        <end position="301"/>
    </location>
</feature>
<dbReference type="InParanoid" id="A0A6P4BF38"/>
<feature type="domain" description="Disease resistance R13L4/SHOC-2-like LRR" evidence="5">
    <location>
        <begin position="550"/>
        <end position="715"/>
    </location>
</feature>
<evidence type="ECO:0000259" key="5">
    <source>
        <dbReference type="Pfam" id="PF23598"/>
    </source>
</evidence>
<dbReference type="GO" id="GO:0006952">
    <property type="term" value="P:defense response"/>
    <property type="evidence" value="ECO:0007669"/>
    <property type="project" value="UniProtKB-KW"/>
</dbReference>
<evidence type="ECO:0000256" key="1">
    <source>
        <dbReference type="ARBA" id="ARBA00022737"/>
    </source>
</evidence>
<dbReference type="PANTHER" id="PTHR23155">
    <property type="entry name" value="DISEASE RESISTANCE PROTEIN RP"/>
    <property type="match status" value="1"/>
</dbReference>
<reference evidence="7" key="2">
    <citation type="submission" date="2025-08" db="UniProtKB">
        <authorList>
            <consortium name="RefSeq"/>
        </authorList>
    </citation>
    <scope>IDENTIFICATION</scope>
    <source>
        <tissue evidence="7">Seedling</tissue>
    </source>
</reference>
<dbReference type="InterPro" id="IPR058922">
    <property type="entry name" value="WHD_DRP"/>
</dbReference>
<dbReference type="KEGG" id="zju:107434596"/>
<dbReference type="GO" id="GO:0043531">
    <property type="term" value="F:ADP binding"/>
    <property type="evidence" value="ECO:0007669"/>
    <property type="project" value="InterPro"/>
</dbReference>
<dbReference type="Proteomes" id="UP001652623">
    <property type="component" value="Chromosome 1"/>
</dbReference>
<dbReference type="Gene3D" id="3.80.10.10">
    <property type="entry name" value="Ribonuclease Inhibitor"/>
    <property type="match status" value="1"/>
</dbReference>
<gene>
    <name evidence="7" type="primary">LOC107434596</name>
</gene>
<keyword evidence="2" id="KW-0611">Plant defense</keyword>
<dbReference type="Pfam" id="PF00931">
    <property type="entry name" value="NB-ARC"/>
    <property type="match status" value="1"/>
</dbReference>
<feature type="domain" description="Disease resistance protein winged helix" evidence="4">
    <location>
        <begin position="388"/>
        <end position="455"/>
    </location>
</feature>
<dbReference type="SUPFAM" id="SSF52047">
    <property type="entry name" value="RNI-like"/>
    <property type="match status" value="1"/>
</dbReference>
<organism evidence="6 7">
    <name type="scientific">Ziziphus jujuba</name>
    <name type="common">Chinese jujube</name>
    <name type="synonym">Ziziphus sativa</name>
    <dbReference type="NCBI Taxonomy" id="326968"/>
    <lineage>
        <taxon>Eukaryota</taxon>
        <taxon>Viridiplantae</taxon>
        <taxon>Streptophyta</taxon>
        <taxon>Embryophyta</taxon>
        <taxon>Tracheophyta</taxon>
        <taxon>Spermatophyta</taxon>
        <taxon>Magnoliopsida</taxon>
        <taxon>eudicotyledons</taxon>
        <taxon>Gunneridae</taxon>
        <taxon>Pentapetalae</taxon>
        <taxon>rosids</taxon>
        <taxon>fabids</taxon>
        <taxon>Rosales</taxon>
        <taxon>Rhamnaceae</taxon>
        <taxon>Paliureae</taxon>
        <taxon>Ziziphus</taxon>
    </lineage>
</organism>
<dbReference type="InterPro" id="IPR036388">
    <property type="entry name" value="WH-like_DNA-bd_sf"/>
</dbReference>
<sequence length="758" mass="86970">MEAVTQLTDAIQKLENNMSGEWKTRLGELRKQYSELLAGYQFNESSFTDDFREEVLPLAHSVEADAFSILCRREKKMSGFLGLFNSLMNKAMDENISNRKIIEKLFEGESKLKQKFCLVFCHVELEGKKVHRVYNLGGFVSILGDEGPTKTTVARKIYEAAKDQNKFEICAWVTVLPKHDMHNIYTTIAEQQDWRLARTHLGVEIEELHNLSLEDLISKVNQWLKSCSFIVVFDGCDNFSSRIILRCLSLFVMGTKGTEWSTVIFTTSNAQMSDVTRVIEVVKRPISFQEGWELLTNTYAKEEKDKLEQVGAASINQTEKELLMGIVGEMSTHLPQATTMLPPLHITNKLRLKEESSYTVSVSALTSWDRQYQLLSPRMRLCYLYMGLFPEEYEIPIRRLFKLWIAERLVIPDLKSSETTTLIPEDLAMSYLMKLKESQMISLKYKNERPKTCSIPSGDMYKFFSRKAMDLGTFYVHKSAEDPRPKFSVARLAQHDHGIELYPPTSADPHSTSNDKHYMQHLRSYISFNTRKRDTPAQEVGDFLDKLVAKRGFGLLRVLDLENVYKPKLPEETLEKLFLLAYLGLRWTFLDSLPDSVGALQYLETLDVKHTNITTLPTTIWKAKSLRHLYMNQVHFDTSNKKGFINSLTNLQTLWGLSIGSNSHVVKWLSKLSSLRKLGLTYVYHPKTAEEIANWVSKLTNLQSLRLRSLDQSGKPSCLKLPDMGDLAKLSELYLVGVLSNFKSMSEIKFHPSWKSSL</sequence>
<dbReference type="InterPro" id="IPR044974">
    <property type="entry name" value="Disease_R_plants"/>
</dbReference>
<dbReference type="InterPro" id="IPR027417">
    <property type="entry name" value="P-loop_NTPase"/>
</dbReference>
<dbReference type="PANTHER" id="PTHR23155:SF955">
    <property type="entry name" value="AAA+ ATPASE DOMAIN-CONTAINING PROTEIN"/>
    <property type="match status" value="1"/>
</dbReference>
<dbReference type="Pfam" id="PF23598">
    <property type="entry name" value="LRR_14"/>
    <property type="match status" value="1"/>
</dbReference>
<evidence type="ECO:0000313" key="6">
    <source>
        <dbReference type="Proteomes" id="UP001652623"/>
    </source>
</evidence>
<dbReference type="InterPro" id="IPR002182">
    <property type="entry name" value="NB-ARC"/>
</dbReference>
<protein>
    <submittedName>
        <fullName evidence="7">Disease resistance protein RPM1</fullName>
    </submittedName>
</protein>
<evidence type="ECO:0000313" key="7">
    <source>
        <dbReference type="RefSeq" id="XP_015901563.3"/>
    </source>
</evidence>
<dbReference type="GeneID" id="107434596"/>
<dbReference type="AlphaFoldDB" id="A0A6P4BF38"/>
<dbReference type="Gene3D" id="3.40.50.300">
    <property type="entry name" value="P-loop containing nucleotide triphosphate hydrolases"/>
    <property type="match status" value="1"/>
</dbReference>
<dbReference type="RefSeq" id="XP_015901563.3">
    <property type="nucleotide sequence ID" value="XM_016046077.4"/>
</dbReference>
<evidence type="ECO:0000259" key="4">
    <source>
        <dbReference type="Pfam" id="PF23559"/>
    </source>
</evidence>
<keyword evidence="6" id="KW-1185">Reference proteome</keyword>